<protein>
    <submittedName>
        <fullName evidence="1">Uncharacterized protein</fullName>
    </submittedName>
</protein>
<name>A0ABQ1LAW7_9BACT</name>
<evidence type="ECO:0000313" key="1">
    <source>
        <dbReference type="EMBL" id="GGC20679.1"/>
    </source>
</evidence>
<keyword evidence="2" id="KW-1185">Reference proteome</keyword>
<gene>
    <name evidence="1" type="ORF">GCM10011506_02260</name>
</gene>
<dbReference type="SUPFAM" id="SSF101898">
    <property type="entry name" value="NHL repeat"/>
    <property type="match status" value="1"/>
</dbReference>
<organism evidence="1 2">
    <name type="scientific">Marivirga lumbricoides</name>
    <dbReference type="NCBI Taxonomy" id="1046115"/>
    <lineage>
        <taxon>Bacteria</taxon>
        <taxon>Pseudomonadati</taxon>
        <taxon>Bacteroidota</taxon>
        <taxon>Cytophagia</taxon>
        <taxon>Cytophagales</taxon>
        <taxon>Marivirgaceae</taxon>
        <taxon>Marivirga</taxon>
    </lineage>
</organism>
<proteinExistence type="predicted"/>
<accession>A0ABQ1LAW7</accession>
<dbReference type="EMBL" id="BMEC01000001">
    <property type="protein sequence ID" value="GGC20679.1"/>
    <property type="molecule type" value="Genomic_DNA"/>
</dbReference>
<comment type="caution">
    <text evidence="1">The sequence shown here is derived from an EMBL/GenBank/DDBJ whole genome shotgun (WGS) entry which is preliminary data.</text>
</comment>
<evidence type="ECO:0000313" key="2">
    <source>
        <dbReference type="Proteomes" id="UP000636010"/>
    </source>
</evidence>
<sequence>MDVWSLVPENAFLVYENTNLVASWNDIQENPIWKDLLNIESFKELKNNFESLDSLTGQNGALDELFQNNPLLISMHLTAKDDFDFVFYQTLNTTGQIEVVENIEKHIEGLKKSERKYDNFIISELKNKENQVVFSYLFLKGNFVGSFSPILVEDVIRKVGKDEPGFREKNQSSFKIAKFQNDAGNIFVNFNRLNWLFKIFTRDASNELLSILENFSGSTFLDFVFDQNQLYFNGYTFLNDSSAYLKIYENQTGGDISMENLLPARTALLVHERFSDPARWYENVLRFWNNKKANFSTEQRAVAEKYPVDFREFHTFMSGENALAVLNNISSKNESDKLVYIKLKDENEGLNSFNKLAEQAAKFKSDTLYYEFYSDKEIRELAIEEFPYWLLGPNYKGFENTFYTIFNNFIVLSNNIQTIKTLVLDLETESTWGKSIKQNQFIESTLQEANLSVFINNVQAWPMLLPALNDKWSDFFKQNEYPLKNLELIALQFSNEGSKFYTNLEVNHYEHEIASEMEYYDQVLQVVLPAPITSKPFVVRNHDSGLFETIVQDSANNLHLISNSGQVLWTEPLEGKVVSDIFQIDFYKNDKLQYAFATKNKVYLLDRNGIALENYPIEHSGEDNTQYFNVIDYDKSKNYRFITATEQGDLFLTDKYGKLLGDWDPMKLGDKIASIPQHIRIRSKDFMVALQENGTINIMSRNGEMKPNFPFKIEDRLSDNLFFEVGNSFDKSYLVTLTNGGELVKLSFTGKVDKKDQMYMPTKETIFKIIPDATGRSYLLARQDLNRVSLLNPNGELLFDKDYLSREEMEIQYYQFAAEKELIIITDKIQDFTYIYTKDGTLINNQPIESGNQIAMIYYGNENSIHIYKCHENTFSILKFNY</sequence>
<dbReference type="Proteomes" id="UP000636010">
    <property type="component" value="Unassembled WGS sequence"/>
</dbReference>
<reference evidence="2" key="1">
    <citation type="journal article" date="2019" name="Int. J. Syst. Evol. Microbiol.">
        <title>The Global Catalogue of Microorganisms (GCM) 10K type strain sequencing project: providing services to taxonomists for standard genome sequencing and annotation.</title>
        <authorList>
            <consortium name="The Broad Institute Genomics Platform"/>
            <consortium name="The Broad Institute Genome Sequencing Center for Infectious Disease"/>
            <person name="Wu L."/>
            <person name="Ma J."/>
        </authorList>
    </citation>
    <scope>NUCLEOTIDE SEQUENCE [LARGE SCALE GENOMIC DNA]</scope>
    <source>
        <strain evidence="2">CGMCC 1.10832</strain>
    </source>
</reference>